<accession>A0A6V7CDN9</accession>
<feature type="transmembrane region" description="Helical" evidence="1">
    <location>
        <begin position="53"/>
        <end position="74"/>
    </location>
</feature>
<dbReference type="AlphaFoldDB" id="A0A6V7CDN9"/>
<organism evidence="3 4">
    <name type="scientific">Xanthomonas hortorum pv. vitians</name>
    <dbReference type="NCBI Taxonomy" id="83224"/>
    <lineage>
        <taxon>Bacteria</taxon>
        <taxon>Pseudomonadati</taxon>
        <taxon>Pseudomonadota</taxon>
        <taxon>Gammaproteobacteria</taxon>
        <taxon>Lysobacterales</taxon>
        <taxon>Lysobacteraceae</taxon>
        <taxon>Xanthomonas</taxon>
    </lineage>
</organism>
<dbReference type="InterPro" id="IPR011042">
    <property type="entry name" value="6-blade_b-propeller_TolB-like"/>
</dbReference>
<evidence type="ECO:0000313" key="4">
    <source>
        <dbReference type="Proteomes" id="UP000515406"/>
    </source>
</evidence>
<keyword evidence="1" id="KW-0812">Transmembrane</keyword>
<keyword evidence="1" id="KW-0472">Membrane</keyword>
<dbReference type="SUPFAM" id="SSF50952">
    <property type="entry name" value="Soluble quinoprotein glucose dehydrogenase"/>
    <property type="match status" value="1"/>
</dbReference>
<dbReference type="EMBL" id="LR828257">
    <property type="protein sequence ID" value="CAD0313797.1"/>
    <property type="molecule type" value="Genomic_DNA"/>
</dbReference>
<dbReference type="InterPro" id="IPR011041">
    <property type="entry name" value="Quinoprot_gluc/sorb_DH_b-prop"/>
</dbReference>
<dbReference type="Gene3D" id="2.120.10.30">
    <property type="entry name" value="TolB, C-terminal domain"/>
    <property type="match status" value="1"/>
</dbReference>
<dbReference type="PANTHER" id="PTHR19328">
    <property type="entry name" value="HEDGEHOG-INTERACTING PROTEIN"/>
    <property type="match status" value="1"/>
</dbReference>
<evidence type="ECO:0000259" key="2">
    <source>
        <dbReference type="Pfam" id="PF07995"/>
    </source>
</evidence>
<dbReference type="InterPro" id="IPR012938">
    <property type="entry name" value="Glc/Sorbosone_DH"/>
</dbReference>
<protein>
    <submittedName>
        <fullName evidence="3">Aldose sugar dehydrogenase YliI</fullName>
    </submittedName>
</protein>
<sequence>MGRTRLTEKVIYEKAASKASCEVLENPTRDTLREGCSVTAPYPLEDHMSVRRLLALACSATLFTTGAAFAAPAAAPAAAIPKAQWPFQATTVADFDEPWAMTFLPDGSLLVSEKRGSLMRLDPKTKRKSAITGIPTVAYGGQGGFGDVLAHPRFARNGLVYVSYAEPGEGDTRGGAVARAKLTLDATGGGTLSDFKVIWRQDPKVTGNGHFGHRLAFDQAGKLWISSSERQKFTPAQDMKANLGKLIRLNDDGSVPADNPFVAQGGVAAQVWSLGHRNILGIAFDSKGRLWEHEMGPMGGDELNLIQRGANYGYPIVSNGDNYDGTPIPDHDTRPEFAAPKISWTPVISPAGFVIYSGKQFPTWRGNGFIGGLSSMALVQVSLGDQPREVARYDMGARIREVEQGPDGALWLLEGEASGSTGRLLKLTPKSKSAVENDA</sequence>
<gene>
    <name evidence="3" type="primary">yliI</name>
    <name evidence="3" type="ORF">CFBP498_11990</name>
</gene>
<keyword evidence="1" id="KW-1133">Transmembrane helix</keyword>
<keyword evidence="4" id="KW-1185">Reference proteome</keyword>
<evidence type="ECO:0000313" key="3">
    <source>
        <dbReference type="EMBL" id="CAD0313797.1"/>
    </source>
</evidence>
<dbReference type="Pfam" id="PF07995">
    <property type="entry name" value="GSDH"/>
    <property type="match status" value="1"/>
</dbReference>
<dbReference type="PANTHER" id="PTHR19328:SF75">
    <property type="entry name" value="ALDOSE SUGAR DEHYDROGENASE YLII"/>
    <property type="match status" value="1"/>
</dbReference>
<dbReference type="EMBL" id="LR828257">
    <property type="protein sequence ID" value="CAD0313806.1"/>
    <property type="molecule type" value="Genomic_DNA"/>
</dbReference>
<dbReference type="Proteomes" id="UP000515406">
    <property type="component" value="Chromosome"/>
</dbReference>
<evidence type="ECO:0000256" key="1">
    <source>
        <dbReference type="SAM" id="Phobius"/>
    </source>
</evidence>
<reference evidence="3 4" key="1">
    <citation type="submission" date="2020-07" db="EMBL/GenBank/DDBJ databases">
        <authorList>
            <person name="Pothier F. J."/>
        </authorList>
    </citation>
    <scope>NUCLEOTIDE SEQUENCE [LARGE SCALE GENOMIC DNA]</scope>
    <source>
        <strain evidence="3 4">CFBP 498</strain>
    </source>
</reference>
<name>A0A6V7CDN9_9XANT</name>
<proteinExistence type="predicted"/>
<feature type="domain" description="Glucose/Sorbosone dehydrogenase" evidence="2">
    <location>
        <begin position="95"/>
        <end position="420"/>
    </location>
</feature>